<sequence>MQQTAMLIFLLLYRGLMGLLGLILLFLLSAFVGSSLTVNSSYAQAKRQGNEVEIFVTSNGVHTSLVLPVSTPYIDWREKLPLHQFAQVDSSYRYLAFGWGDRRFFMQTPEWSDLKPGVALQAAFWPTPTAMHVRYIRSRLIPNRQQQPILVSPEEYRRLIQFIEASFVQQDTVYAHIPESGYTKYDTFYEAHGKYYLLKNCNNWVNEGLKSMGHKAAWWAPLPFSVMRHLR</sequence>
<evidence type="ECO:0000313" key="1">
    <source>
        <dbReference type="EMBL" id="SFU55114.1"/>
    </source>
</evidence>
<dbReference type="NCBIfam" id="TIGR02117">
    <property type="entry name" value="chp_urease_rgn"/>
    <property type="match status" value="1"/>
</dbReference>
<accession>A0A1I7H338</accession>
<dbReference type="Proteomes" id="UP000182491">
    <property type="component" value="Unassembled WGS sequence"/>
</dbReference>
<keyword evidence="2" id="KW-1185">Reference proteome</keyword>
<organism evidence="1 2">
    <name type="scientific">Pontibacter akesuensis</name>
    <dbReference type="NCBI Taxonomy" id="388950"/>
    <lineage>
        <taxon>Bacteria</taxon>
        <taxon>Pseudomonadati</taxon>
        <taxon>Bacteroidota</taxon>
        <taxon>Cytophagia</taxon>
        <taxon>Cytophagales</taxon>
        <taxon>Hymenobacteraceae</taxon>
        <taxon>Pontibacter</taxon>
    </lineage>
</organism>
<proteinExistence type="predicted"/>
<dbReference type="EMBL" id="FPCA01000001">
    <property type="protein sequence ID" value="SFU55114.1"/>
    <property type="molecule type" value="Genomic_DNA"/>
</dbReference>
<dbReference type="Pfam" id="PF09601">
    <property type="entry name" value="DUF2459"/>
    <property type="match status" value="1"/>
</dbReference>
<evidence type="ECO:0000313" key="2">
    <source>
        <dbReference type="Proteomes" id="UP000182491"/>
    </source>
</evidence>
<dbReference type="AlphaFoldDB" id="A0A1I7H338"/>
<gene>
    <name evidence="1" type="ORF">SAMN04487941_1463</name>
</gene>
<name>A0A1I7H338_9BACT</name>
<evidence type="ECO:0008006" key="3">
    <source>
        <dbReference type="Google" id="ProtNLM"/>
    </source>
</evidence>
<dbReference type="OrthoDB" id="211174at2"/>
<reference evidence="2" key="1">
    <citation type="submission" date="2016-10" db="EMBL/GenBank/DDBJ databases">
        <authorList>
            <person name="Varghese N."/>
        </authorList>
    </citation>
    <scope>NUCLEOTIDE SEQUENCE [LARGE SCALE GENOMIC DNA]</scope>
    <source>
        <strain evidence="2">DSM 18820</strain>
    </source>
</reference>
<protein>
    <recommendedName>
        <fullName evidence="3">TIGR02117 family protein</fullName>
    </recommendedName>
</protein>
<dbReference type="InterPro" id="IPR011727">
    <property type="entry name" value="CHP02117"/>
</dbReference>